<evidence type="ECO:0000313" key="1">
    <source>
        <dbReference type="EMBL" id="QBE63805.1"/>
    </source>
</evidence>
<organism evidence="1 2">
    <name type="scientific">Pseudoduganella lutea</name>
    <dbReference type="NCBI Taxonomy" id="321985"/>
    <lineage>
        <taxon>Bacteria</taxon>
        <taxon>Pseudomonadati</taxon>
        <taxon>Pseudomonadota</taxon>
        <taxon>Betaproteobacteria</taxon>
        <taxon>Burkholderiales</taxon>
        <taxon>Oxalobacteraceae</taxon>
        <taxon>Telluria group</taxon>
        <taxon>Pseudoduganella</taxon>
    </lineage>
</organism>
<reference evidence="1 2" key="1">
    <citation type="submission" date="2019-02" db="EMBL/GenBank/DDBJ databases">
        <title>Draft Genome Sequences of Six Type Strains of the Genus Massilia.</title>
        <authorList>
            <person name="Miess H."/>
            <person name="Frediansyhah A."/>
            <person name="Gross H."/>
        </authorList>
    </citation>
    <scope>NUCLEOTIDE SEQUENCE [LARGE SCALE GENOMIC DNA]</scope>
    <source>
        <strain evidence="1 2">DSM 17473</strain>
    </source>
</reference>
<protein>
    <submittedName>
        <fullName evidence="1">DUF1993 family protein</fullName>
    </submittedName>
</protein>
<proteinExistence type="predicted"/>
<name>A0A4P6KYG2_9BURK</name>
<dbReference type="OrthoDB" id="338237at2"/>
<dbReference type="SUPFAM" id="SSF109854">
    <property type="entry name" value="DinB/YfiT-like putative metalloenzymes"/>
    <property type="match status" value="1"/>
</dbReference>
<dbReference type="PANTHER" id="PTHR36922:SF1">
    <property type="entry name" value="DUF1993 DOMAIN-CONTAINING PROTEIN"/>
    <property type="match status" value="1"/>
</dbReference>
<dbReference type="Gene3D" id="1.20.120.450">
    <property type="entry name" value="dinb family like domain"/>
    <property type="match status" value="1"/>
</dbReference>
<dbReference type="InterPro" id="IPR034660">
    <property type="entry name" value="DinB/YfiT-like"/>
</dbReference>
<sequence length="166" mass="18025">MIAPPRVFLHYLDRLDCLLQRVADTDPAVANGRLHPGMAPLLQQARTAIGFTLRVSCPLAGRAIVSFEGEDFTLAGVRRELAQAAAYLAALPAEAFDDLAARQVDTVAGFADLHFAGPDYFMLYGLPNFFFHYSMVYAIARQAGVPVGKADFDGFHAYPPGFSFPA</sequence>
<dbReference type="InterPro" id="IPR018531">
    <property type="entry name" value="DUF1993"/>
</dbReference>
<evidence type="ECO:0000313" key="2">
    <source>
        <dbReference type="Proteomes" id="UP000290637"/>
    </source>
</evidence>
<dbReference type="EMBL" id="CP035913">
    <property type="protein sequence ID" value="QBE63805.1"/>
    <property type="molecule type" value="Genomic_DNA"/>
</dbReference>
<dbReference type="PANTHER" id="PTHR36922">
    <property type="entry name" value="BLL2446 PROTEIN"/>
    <property type="match status" value="1"/>
</dbReference>
<dbReference type="RefSeq" id="WP_130186926.1">
    <property type="nucleotide sequence ID" value="NZ_CP035913.1"/>
</dbReference>
<dbReference type="Pfam" id="PF09351">
    <property type="entry name" value="DUF1993"/>
    <property type="match status" value="1"/>
</dbReference>
<accession>A0A4P6KYG2</accession>
<dbReference type="AlphaFoldDB" id="A0A4P6KYG2"/>
<gene>
    <name evidence="1" type="ORF">EWM63_13110</name>
</gene>
<dbReference type="KEGG" id="plue:EWM63_13110"/>
<keyword evidence="2" id="KW-1185">Reference proteome</keyword>
<dbReference type="Proteomes" id="UP000290637">
    <property type="component" value="Chromosome"/>
</dbReference>